<dbReference type="OrthoDB" id="428974at2759"/>
<proteinExistence type="predicted"/>
<dbReference type="EMBL" id="VXIV02000055">
    <property type="protein sequence ID" value="KAF6041360.1"/>
    <property type="molecule type" value="Genomic_DNA"/>
</dbReference>
<evidence type="ECO:0000256" key="3">
    <source>
        <dbReference type="ARBA" id="ARBA00037797"/>
    </source>
</evidence>
<evidence type="ECO:0000256" key="4">
    <source>
        <dbReference type="ARBA" id="ARBA00037874"/>
    </source>
</evidence>
<dbReference type="PRINTS" id="PR00412">
    <property type="entry name" value="EPOXHYDRLASE"/>
</dbReference>
<comment type="subcellular location">
    <subcellularLocation>
        <location evidence="3">Late endosome membrane</location>
        <topology evidence="3">Single-pass type II membrane protein</topology>
    </subcellularLocation>
    <subcellularLocation>
        <location evidence="4">Lysosome membrane</location>
        <topology evidence="4">Single-pass type II membrane protein</topology>
    </subcellularLocation>
    <subcellularLocation>
        <location evidence="5">Mitochondrion membrane</location>
        <topology evidence="5">Single-pass type II membrane protein</topology>
    </subcellularLocation>
</comment>
<organism evidence="10 11">
    <name type="scientific">Bugula neritina</name>
    <name type="common">Brown bryozoan</name>
    <name type="synonym">Sertularia neritina</name>
    <dbReference type="NCBI Taxonomy" id="10212"/>
    <lineage>
        <taxon>Eukaryota</taxon>
        <taxon>Metazoa</taxon>
        <taxon>Spiralia</taxon>
        <taxon>Lophotrochozoa</taxon>
        <taxon>Bryozoa</taxon>
        <taxon>Gymnolaemata</taxon>
        <taxon>Cheilostomatida</taxon>
        <taxon>Flustrina</taxon>
        <taxon>Buguloidea</taxon>
        <taxon>Bugulidae</taxon>
        <taxon>Bugula</taxon>
    </lineage>
</organism>
<dbReference type="GO" id="GO:0031902">
    <property type="term" value="C:late endosome membrane"/>
    <property type="evidence" value="ECO:0007669"/>
    <property type="project" value="UniProtKB-SubCell"/>
</dbReference>
<feature type="region of interest" description="Disordered" evidence="8">
    <location>
        <begin position="289"/>
        <end position="329"/>
    </location>
</feature>
<accession>A0A7J7KT22</accession>
<evidence type="ECO:0000256" key="7">
    <source>
        <dbReference type="ARBA" id="ARBA00049568"/>
    </source>
</evidence>
<feature type="domain" description="AB hydrolase-1" evidence="9">
    <location>
        <begin position="49"/>
        <end position="272"/>
    </location>
</feature>
<dbReference type="PANTHER" id="PTHR43798">
    <property type="entry name" value="MONOACYLGLYCEROL LIPASE"/>
    <property type="match status" value="1"/>
</dbReference>
<reference evidence="10" key="1">
    <citation type="submission" date="2020-06" db="EMBL/GenBank/DDBJ databases">
        <title>Draft genome of Bugula neritina, a colonial animal packing powerful symbionts and potential medicines.</title>
        <authorList>
            <person name="Rayko M."/>
        </authorList>
    </citation>
    <scope>NUCLEOTIDE SEQUENCE [LARGE SCALE GENOMIC DNA]</scope>
    <source>
        <strain evidence="10">Kwan_BN1</strain>
    </source>
</reference>
<dbReference type="InterPro" id="IPR029058">
    <property type="entry name" value="AB_hydrolase_fold"/>
</dbReference>
<evidence type="ECO:0000256" key="6">
    <source>
        <dbReference type="ARBA" id="ARBA00047662"/>
    </source>
</evidence>
<dbReference type="Gene3D" id="3.40.50.1820">
    <property type="entry name" value="alpha/beta hydrolase"/>
    <property type="match status" value="1"/>
</dbReference>
<dbReference type="InterPro" id="IPR000639">
    <property type="entry name" value="Epox_hydrolase-like"/>
</dbReference>
<dbReference type="GO" id="GO:0046464">
    <property type="term" value="P:acylglycerol catabolic process"/>
    <property type="evidence" value="ECO:0007669"/>
    <property type="project" value="TreeGrafter"/>
</dbReference>
<comment type="catalytic activity">
    <reaction evidence="1">
        <text>Hydrolyzes glycerol monoesters of long-chain fatty acids.</text>
        <dbReference type="EC" id="3.1.1.23"/>
    </reaction>
</comment>
<comment type="caution">
    <text evidence="10">The sequence shown here is derived from an EMBL/GenBank/DDBJ whole genome shotgun (WGS) entry which is preliminary data.</text>
</comment>
<feature type="region of interest" description="Disordered" evidence="8">
    <location>
        <begin position="1"/>
        <end position="20"/>
    </location>
</feature>
<dbReference type="GO" id="GO:0005765">
    <property type="term" value="C:lysosomal membrane"/>
    <property type="evidence" value="ECO:0007669"/>
    <property type="project" value="UniProtKB-SubCell"/>
</dbReference>
<dbReference type="SUPFAM" id="SSF53474">
    <property type="entry name" value="alpha/beta-Hydrolases"/>
    <property type="match status" value="1"/>
</dbReference>
<keyword evidence="11" id="KW-1185">Reference proteome</keyword>
<evidence type="ECO:0000256" key="5">
    <source>
        <dbReference type="ARBA" id="ARBA00046308"/>
    </source>
</evidence>
<comment type="function">
    <text evidence="7">Lipase that preferentially hydrolysis medium-chain saturated monoacylglycerols including 2-arachidonoylglycerol. Through 2-arachidonoylglycerol degradation may regulate endocannabinoid signaling pathways. Also has a lysophosphatidyl lipase activity with a preference for lysophosphatidylglycerol among other lysophospholipids. Also able to degrade bis(monoacylglycero)phosphate (BMP) and constitutes the major enzyme for BMP catabolism. BMP, also known as lysobisphosphatidic acid, is enriched in late endosomes and lysosomes and plays a key role in the formation of intraluminal vesicles and in lipid sorting.</text>
</comment>
<dbReference type="InterPro" id="IPR050266">
    <property type="entry name" value="AB_hydrolase_sf"/>
</dbReference>
<dbReference type="Pfam" id="PF00561">
    <property type="entry name" value="Abhydrolase_1"/>
    <property type="match status" value="1"/>
</dbReference>
<evidence type="ECO:0000259" key="9">
    <source>
        <dbReference type="Pfam" id="PF00561"/>
    </source>
</evidence>
<dbReference type="Proteomes" id="UP000593567">
    <property type="component" value="Unassembled WGS sequence"/>
</dbReference>
<dbReference type="GO" id="GO:0031966">
    <property type="term" value="C:mitochondrial membrane"/>
    <property type="evidence" value="ECO:0007669"/>
    <property type="project" value="UniProtKB-SubCell"/>
</dbReference>
<feature type="compositionally biased region" description="Polar residues" evidence="8">
    <location>
        <begin position="1"/>
        <end position="12"/>
    </location>
</feature>
<evidence type="ECO:0000256" key="2">
    <source>
        <dbReference type="ARBA" id="ARBA00013254"/>
    </source>
</evidence>
<comment type="catalytic activity">
    <reaction evidence="6">
        <text>1-dodecanoylglycerol + H2O = dodecanoate + glycerol + H(+)</text>
        <dbReference type="Rhea" id="RHEA:44316"/>
        <dbReference type="ChEBI" id="CHEBI:15377"/>
        <dbReference type="ChEBI" id="CHEBI:15378"/>
        <dbReference type="ChEBI" id="CHEBI:17754"/>
        <dbReference type="ChEBI" id="CHEBI:18262"/>
        <dbReference type="ChEBI" id="CHEBI:75539"/>
    </reaction>
</comment>
<evidence type="ECO:0000256" key="1">
    <source>
        <dbReference type="ARBA" id="ARBA00001613"/>
    </source>
</evidence>
<dbReference type="EC" id="3.1.1.23" evidence="2"/>
<dbReference type="AlphaFoldDB" id="A0A7J7KT22"/>
<feature type="compositionally biased region" description="Polar residues" evidence="8">
    <location>
        <begin position="306"/>
        <end position="329"/>
    </location>
</feature>
<evidence type="ECO:0000256" key="8">
    <source>
        <dbReference type="SAM" id="MobiDB-lite"/>
    </source>
</evidence>
<dbReference type="PANTHER" id="PTHR43798:SF5">
    <property type="entry name" value="MONOACYLGLYCEROL LIPASE ABHD6"/>
    <property type="match status" value="1"/>
</dbReference>
<dbReference type="PRINTS" id="PR00111">
    <property type="entry name" value="ABHYDROLASE"/>
</dbReference>
<evidence type="ECO:0000313" key="10">
    <source>
        <dbReference type="EMBL" id="KAF6041360.1"/>
    </source>
</evidence>
<name>A0A7J7KT22_BUGNE</name>
<dbReference type="GO" id="GO:0047372">
    <property type="term" value="F:monoacylglycerol lipase activity"/>
    <property type="evidence" value="ECO:0007669"/>
    <property type="project" value="UniProtKB-EC"/>
</dbReference>
<protein>
    <recommendedName>
        <fullName evidence="2">acylglycerol lipase</fullName>
        <ecNumber evidence="2">3.1.1.23</ecNumber>
    </recommendedName>
</protein>
<sequence>MTTSKLNKISPNHHNDKETQWITTEADVKLRVQCLEPSHEMSGSSGSKALIFIHGVGGSSDVWGSQLQYFSKRGYHAIAPDLIGHGFSSAPDKCSLYTFESMRKHCLDVFDQMCKDTNVIVGHSYGTSFAAYLASQRQEKISKLVLLSGGAPVALGPQSGVLSLPSFFLSCLRPALSRLFYKNAFHRKNKNMPNKEKAFDVPPYVLRYTMKGQRWEAGNEEFHSKLSQPTLLLHGVDDQLEAASATLQMHQTLITSELYYVDEASHMIMMEQPTIVNKLIERFLNSDSSADEHVEGGVSPLPTPRSPTETQSTHVTKSQPNLRLAALSS</sequence>
<dbReference type="InterPro" id="IPR000073">
    <property type="entry name" value="AB_hydrolase_1"/>
</dbReference>
<evidence type="ECO:0000313" key="11">
    <source>
        <dbReference type="Proteomes" id="UP000593567"/>
    </source>
</evidence>
<gene>
    <name evidence="10" type="ORF">EB796_000314</name>
</gene>